<proteinExistence type="predicted"/>
<evidence type="ECO:0008006" key="3">
    <source>
        <dbReference type="Google" id="ProtNLM"/>
    </source>
</evidence>
<evidence type="ECO:0000313" key="2">
    <source>
        <dbReference type="EMBL" id="VAV86600.1"/>
    </source>
</evidence>
<dbReference type="InterPro" id="IPR022028">
    <property type="entry name" value="DUF3604"/>
</dbReference>
<dbReference type="InterPro" id="IPR016195">
    <property type="entry name" value="Pol/histidinol_Pase-like"/>
</dbReference>
<protein>
    <recommendedName>
        <fullName evidence="3">DUF3604 domain-containing protein</fullName>
    </recommendedName>
</protein>
<dbReference type="SUPFAM" id="SSF89550">
    <property type="entry name" value="PHP domain-like"/>
    <property type="match status" value="1"/>
</dbReference>
<evidence type="ECO:0000256" key="1">
    <source>
        <dbReference type="SAM" id="MobiDB-lite"/>
    </source>
</evidence>
<feature type="region of interest" description="Disordered" evidence="1">
    <location>
        <begin position="359"/>
        <end position="380"/>
    </location>
</feature>
<name>A0A3B0QZ83_9ZZZZ</name>
<organism evidence="2">
    <name type="scientific">hydrothermal vent metagenome</name>
    <dbReference type="NCBI Taxonomy" id="652676"/>
    <lineage>
        <taxon>unclassified sequences</taxon>
        <taxon>metagenomes</taxon>
        <taxon>ecological metagenomes</taxon>
    </lineage>
</organism>
<accession>A0A3B0QZ83</accession>
<dbReference type="AlphaFoldDB" id="A0A3B0QZ83"/>
<reference evidence="2" key="1">
    <citation type="submission" date="2018-06" db="EMBL/GenBank/DDBJ databases">
        <authorList>
            <person name="Zhirakovskaya E."/>
        </authorList>
    </citation>
    <scope>NUCLEOTIDE SEQUENCE</scope>
</reference>
<gene>
    <name evidence="2" type="ORF">MNBD_ALPHA02-2481</name>
</gene>
<dbReference type="Gene3D" id="3.20.20.140">
    <property type="entry name" value="Metal-dependent hydrolases"/>
    <property type="match status" value="1"/>
</dbReference>
<dbReference type="Pfam" id="PF12228">
    <property type="entry name" value="DUF3604"/>
    <property type="match status" value="1"/>
</dbReference>
<dbReference type="EMBL" id="UOED01000011">
    <property type="protein sequence ID" value="VAV86600.1"/>
    <property type="molecule type" value="Genomic_DNA"/>
</dbReference>
<sequence length="692" mass="76963">MARLFGLFFIQMFLLNAGAFAHENIYRINALPVTSQGKATISPDKGIAGQFGSWTVSYVVGKKGIKTGGGIRVELPDAWYAGLRNSTTRLQTTDPEDNNYITAKTSNSKVLLRTIVEDEEKALLPKWDRPSIDGRTERYVFVVRVVVAKGHLKKGDVVSVVFGDRTGGSAGYLAGAISAPSRPVMVAIDQNGDNDFKLLKKLPELSALPGAASDMQVILPSQAVVGKRLQGRISLVDENANAVDHTAVFKLYLKTGAADLPVQVKMMPNRGYAEFTVTPRQVGVLRLRVRSGNFPLEAVSNPVVVTRTAPREKIYWGDIHSHSHFSWDGVGDQNFYYARFIAGLDFYALSDHSFAPRSKREQAQGRGKFGSFTPAQSAESGTDLAQEVKLSRGLNKSTWAKYSALTDRKNDPGHFVTLLAYEDSMGVPYGHRNVYFRDKPGVLAYPGQTSLPQLWKLLEKGNALTIPHHTGKMPVGIDFSIHNKDFERNIEIYSGHGLSEGYDPDNPLAFEHILFSSDARSVKPSYGQYAQDAWKKGLKLSTIASSDNHHSHPGQPQYGLTAVRSSALIRDSVFQGFYDRQTYGTTGARIILDFHVDDVAMGQTGTVNMRPAIKINIVGTDEIDWVELLRYQDGDQGFNVIKRWQPKAWEADFIYRDDDHKPGAIYYYRVRQKYKIRGRAVMAWSSPIWTVK</sequence>